<evidence type="ECO:0000313" key="2">
    <source>
        <dbReference type="Proteomes" id="UP001497700"/>
    </source>
</evidence>
<dbReference type="Proteomes" id="UP001497700">
    <property type="component" value="Unassembled WGS sequence"/>
</dbReference>
<sequence>MARNSKKATEPSSSRGPPPPPMISENRIDPRVFKMSKAQRELLDRPDSWAQFQKGRSKPFVNVPLDVLENVKECYRRQLRAAQSDKSPPSPDPQTNQSAATGSRPVQITQPGSGSEDEDDDDDNSNHNSSGNKSWPSSPVAHKYPPKRTISEDVSDAEDDRQPQFITQPPISSPQLTIRPVPKLRKPKAPLVFPPSSQEQEEPLEIEVPAAIHDVVLPVNKPAIRMNDTPPSAQIVPCTFDQSVHQKALQNQRIYKEPVEFYHPSKKEAALKHHLNAKSRRQHETPYTDGQSSASTTDISSSIIPSTIQEEISRKDLPPSWRINVAISPSREPSTTGDGHNTQDSPLHQQHSPEYRPPSPLLRSSPPTRHTLRISPPASTKQVSPSQTPFIRYTMTYPNYNGSIGDFVTACMYIQLQQRRIRTSLYDDFIRAWHEGYIAYVRECDNSKPPLKALKAIDWYNDIDEDPLFTSRIITKQNLDSTLNFYPDELRSARSLLGVSPRPTPETTSGPNITPSIENHKPAPAENATRADKNRGVETLGIPDDPKPESSKAGSITVPLPTTSALPRQQQKTGILPLNKSMSEIEKKPAATRELVRSFSESAQHKRKASEDIGNVPSKRLSVNSLPKSESGSITSVNSEVSKGIQQSSVAPSSASGRKKKYANESERRAEQFKKHLKKRMQGKRDSITSSAPVSNTPTSAQRE</sequence>
<name>A0ACB9YJQ8_9PEZI</name>
<protein>
    <submittedName>
        <fullName evidence="1">Uncharacterized protein</fullName>
    </submittedName>
</protein>
<dbReference type="EMBL" id="MU393621">
    <property type="protein sequence ID" value="KAI4859630.1"/>
    <property type="molecule type" value="Genomic_DNA"/>
</dbReference>
<keyword evidence="2" id="KW-1185">Reference proteome</keyword>
<gene>
    <name evidence="1" type="ORF">F4820DRAFT_439165</name>
</gene>
<proteinExistence type="predicted"/>
<accession>A0ACB9YJQ8</accession>
<organism evidence="1 2">
    <name type="scientific">Hypoxylon rubiginosum</name>
    <dbReference type="NCBI Taxonomy" id="110542"/>
    <lineage>
        <taxon>Eukaryota</taxon>
        <taxon>Fungi</taxon>
        <taxon>Dikarya</taxon>
        <taxon>Ascomycota</taxon>
        <taxon>Pezizomycotina</taxon>
        <taxon>Sordariomycetes</taxon>
        <taxon>Xylariomycetidae</taxon>
        <taxon>Xylariales</taxon>
        <taxon>Hypoxylaceae</taxon>
        <taxon>Hypoxylon</taxon>
    </lineage>
</organism>
<reference evidence="1 2" key="1">
    <citation type="journal article" date="2022" name="New Phytol.">
        <title>Ecological generalism drives hyperdiversity of secondary metabolite gene clusters in xylarialean endophytes.</title>
        <authorList>
            <person name="Franco M.E.E."/>
            <person name="Wisecaver J.H."/>
            <person name="Arnold A.E."/>
            <person name="Ju Y.M."/>
            <person name="Slot J.C."/>
            <person name="Ahrendt S."/>
            <person name="Moore L.P."/>
            <person name="Eastman K.E."/>
            <person name="Scott K."/>
            <person name="Konkel Z."/>
            <person name="Mondo S.J."/>
            <person name="Kuo A."/>
            <person name="Hayes R.D."/>
            <person name="Haridas S."/>
            <person name="Andreopoulos B."/>
            <person name="Riley R."/>
            <person name="LaButti K."/>
            <person name="Pangilinan J."/>
            <person name="Lipzen A."/>
            <person name="Amirebrahimi M."/>
            <person name="Yan J."/>
            <person name="Adam C."/>
            <person name="Keymanesh K."/>
            <person name="Ng V."/>
            <person name="Louie K."/>
            <person name="Northen T."/>
            <person name="Drula E."/>
            <person name="Henrissat B."/>
            <person name="Hsieh H.M."/>
            <person name="Youens-Clark K."/>
            <person name="Lutzoni F."/>
            <person name="Miadlikowska J."/>
            <person name="Eastwood D.C."/>
            <person name="Hamelin R.C."/>
            <person name="Grigoriev I.V."/>
            <person name="U'Ren J.M."/>
        </authorList>
    </citation>
    <scope>NUCLEOTIDE SEQUENCE [LARGE SCALE GENOMIC DNA]</scope>
    <source>
        <strain evidence="1 2">CBS 119005</strain>
    </source>
</reference>
<evidence type="ECO:0000313" key="1">
    <source>
        <dbReference type="EMBL" id="KAI4859630.1"/>
    </source>
</evidence>
<comment type="caution">
    <text evidence="1">The sequence shown here is derived from an EMBL/GenBank/DDBJ whole genome shotgun (WGS) entry which is preliminary data.</text>
</comment>